<comment type="similarity">
    <text evidence="1">Belongs to the TRM112 family.</text>
</comment>
<dbReference type="OrthoDB" id="2187549at2759"/>
<reference evidence="3" key="1">
    <citation type="journal article" date="2015" name="PLoS Genet.">
        <title>Genome Sequence and Transcriptome Analyses of Chrysochromulina tobin: Metabolic Tools for Enhanced Algal Fitness in the Prominent Order Prymnesiales (Haptophyceae).</title>
        <authorList>
            <person name="Hovde B.T."/>
            <person name="Deodato C.R."/>
            <person name="Hunsperger H.M."/>
            <person name="Ryken S.A."/>
            <person name="Yost W."/>
            <person name="Jha R.K."/>
            <person name="Patterson J."/>
            <person name="Monnat R.J. Jr."/>
            <person name="Barlow S.B."/>
            <person name="Starkenburg S.R."/>
            <person name="Cattolico R.A."/>
        </authorList>
    </citation>
    <scope>NUCLEOTIDE SEQUENCE</scope>
    <source>
        <strain evidence="3">CCMP291</strain>
    </source>
</reference>
<evidence type="ECO:0000256" key="1">
    <source>
        <dbReference type="ARBA" id="ARBA00007980"/>
    </source>
</evidence>
<sequence>MKLLTHNMLMSPGTKNGYPLAIEVEKMETVEAEFNGEFTARMVEKLDYAALLSTLRSLSVETGLPAAVPAEYAGDEVFLKALHHALMEIEILEGYLVCPETQKKFPIREGIPSML</sequence>
<keyword evidence="2" id="KW-0808">Transferase</keyword>
<dbReference type="PANTHER" id="PTHR12773">
    <property type="entry name" value="UPF0315 PROTEIN-RELATED"/>
    <property type="match status" value="1"/>
</dbReference>
<dbReference type="AlphaFoldDB" id="A0A0M0JR38"/>
<dbReference type="GO" id="GO:0046982">
    <property type="term" value="F:protein heterodimerization activity"/>
    <property type="evidence" value="ECO:0007669"/>
    <property type="project" value="InterPro"/>
</dbReference>
<protein>
    <submittedName>
        <fullName evidence="2">tRNA methyltransferase 112-like protein</fullName>
    </submittedName>
</protein>
<dbReference type="EMBL" id="JWZX01002522">
    <property type="protein sequence ID" value="KOO28723.1"/>
    <property type="molecule type" value="Genomic_DNA"/>
</dbReference>
<dbReference type="GO" id="GO:0008168">
    <property type="term" value="F:methyltransferase activity"/>
    <property type="evidence" value="ECO:0007669"/>
    <property type="project" value="UniProtKB-KW"/>
</dbReference>
<name>A0A0M0JR38_9EUKA</name>
<dbReference type="GO" id="GO:0070476">
    <property type="term" value="P:rRNA (guanine-N7)-methylation"/>
    <property type="evidence" value="ECO:0007669"/>
    <property type="project" value="TreeGrafter"/>
</dbReference>
<accession>A0A0M0JR38</accession>
<keyword evidence="3" id="KW-1185">Reference proteome</keyword>
<dbReference type="InterPro" id="IPR005651">
    <property type="entry name" value="Trm112-like"/>
</dbReference>
<proteinExistence type="inferred from homology"/>
<evidence type="ECO:0000313" key="2">
    <source>
        <dbReference type="EMBL" id="KOO28723.1"/>
    </source>
</evidence>
<dbReference type="PANTHER" id="PTHR12773:SF0">
    <property type="entry name" value="MULTIFUNCTIONAL METHYLTRANSFERASE SUBUNIT TRM112-LIKE PROTEIN"/>
    <property type="match status" value="1"/>
</dbReference>
<dbReference type="Pfam" id="PF03966">
    <property type="entry name" value="Trm112p"/>
    <property type="match status" value="1"/>
</dbReference>
<dbReference type="GO" id="GO:0030488">
    <property type="term" value="P:tRNA methylation"/>
    <property type="evidence" value="ECO:0007669"/>
    <property type="project" value="TreeGrafter"/>
</dbReference>
<keyword evidence="2" id="KW-0489">Methyltransferase</keyword>
<dbReference type="SUPFAM" id="SSF158997">
    <property type="entry name" value="Trm112p-like"/>
    <property type="match status" value="1"/>
</dbReference>
<dbReference type="InterPro" id="IPR039127">
    <property type="entry name" value="Trm112"/>
</dbReference>
<evidence type="ECO:0000313" key="3">
    <source>
        <dbReference type="Proteomes" id="UP000037460"/>
    </source>
</evidence>
<dbReference type="Gene3D" id="2.20.25.10">
    <property type="match status" value="1"/>
</dbReference>
<comment type="caution">
    <text evidence="2">The sequence shown here is derived from an EMBL/GenBank/DDBJ whole genome shotgun (WGS) entry which is preliminary data.</text>
</comment>
<dbReference type="Proteomes" id="UP000037460">
    <property type="component" value="Unassembled WGS sequence"/>
</dbReference>
<organism evidence="2 3">
    <name type="scientific">Chrysochromulina tobinii</name>
    <dbReference type="NCBI Taxonomy" id="1460289"/>
    <lineage>
        <taxon>Eukaryota</taxon>
        <taxon>Haptista</taxon>
        <taxon>Haptophyta</taxon>
        <taxon>Prymnesiophyceae</taxon>
        <taxon>Prymnesiales</taxon>
        <taxon>Chrysochromulinaceae</taxon>
        <taxon>Chrysochromulina</taxon>
    </lineage>
</organism>
<dbReference type="CDD" id="cd21089">
    <property type="entry name" value="Trm112-like"/>
    <property type="match status" value="1"/>
</dbReference>
<gene>
    <name evidence="2" type="ORF">Ctob_011380</name>
</gene>